<feature type="transmembrane region" description="Helical" evidence="1">
    <location>
        <begin position="499"/>
        <end position="518"/>
    </location>
</feature>
<feature type="transmembrane region" description="Helical" evidence="1">
    <location>
        <begin position="524"/>
        <end position="543"/>
    </location>
</feature>
<keyword evidence="1" id="KW-1133">Transmembrane helix</keyword>
<sequence length="552" mass="58609">MIPGKTTRAFVNTFVPLTVFGALSVTTALYRWNIPATHVGEQSFSEKIPVARALDEPQDVHLSVSRAVFASAHESTSPVGFTDSSPQLLTFGAAGAALAGDESARPPMARTAIAGIANEARMGCQSLSEQVSPGMPGAVFTPYRQGDAVTPSGRCGDSVEQARAIGHTLLSLTYRGANVPDIIPAQRVTWMELFYDVIVAASMLLIYGSLAKHLSWQEFIWLSAIALVVFAMWLSTTLVFNRLPGDTTGRRLFVIAQMFALVVSVASMENSDRVDGDVGIIALGVAMLILAAMWEFIRRSAAEQSQTDRLPVVAFLIGSVFLLSTALLPDSWNAAVFCVGALIGFAPMLIMQIPRLQAEGRIDLHHLVERLGGLILIMIGETFLEMAVLFTKGGNPRILGVLIVLIVLTIVWWQYFTYVTDRPLGRAGGRLEVVLAGHALLILGLGSSAVALTEVGLALTEELPLPVLAGILGGSFALVYAGFATIVASAAKPAGQLPILILATLAFGSVGVLFSSVWELDEQTMSLIVVAISLAALLLTAAASHRSARSAT</sequence>
<proteinExistence type="predicted"/>
<feature type="transmembrane region" description="Helical" evidence="1">
    <location>
        <begin position="309"/>
        <end position="328"/>
    </location>
</feature>
<feature type="transmembrane region" description="Helical" evidence="1">
    <location>
        <begin position="465"/>
        <end position="487"/>
    </location>
</feature>
<keyword evidence="1" id="KW-0472">Membrane</keyword>
<keyword evidence="1" id="KW-0812">Transmembrane</keyword>
<gene>
    <name evidence="2" type="ORF">UFOPK2810_00570</name>
</gene>
<protein>
    <submittedName>
        <fullName evidence="2">Unannotated protein</fullName>
    </submittedName>
</protein>
<dbReference type="AlphaFoldDB" id="A0A6J6TFD2"/>
<feature type="transmembrane region" description="Helical" evidence="1">
    <location>
        <begin position="371"/>
        <end position="391"/>
    </location>
</feature>
<organism evidence="2">
    <name type="scientific">freshwater metagenome</name>
    <dbReference type="NCBI Taxonomy" id="449393"/>
    <lineage>
        <taxon>unclassified sequences</taxon>
        <taxon>metagenomes</taxon>
        <taxon>ecological metagenomes</taxon>
    </lineage>
</organism>
<feature type="transmembrane region" description="Helical" evidence="1">
    <location>
        <begin position="280"/>
        <end position="297"/>
    </location>
</feature>
<dbReference type="Pfam" id="PF06772">
    <property type="entry name" value="LtrA"/>
    <property type="match status" value="1"/>
</dbReference>
<feature type="transmembrane region" description="Helical" evidence="1">
    <location>
        <begin position="252"/>
        <end position="268"/>
    </location>
</feature>
<feature type="transmembrane region" description="Helical" evidence="1">
    <location>
        <begin position="219"/>
        <end position="240"/>
    </location>
</feature>
<dbReference type="PANTHER" id="PTHR36840">
    <property type="entry name" value="BLL5714 PROTEIN"/>
    <property type="match status" value="1"/>
</dbReference>
<dbReference type="InterPro" id="IPR010640">
    <property type="entry name" value="Low_temperature_requirement_A"/>
</dbReference>
<evidence type="ECO:0000256" key="1">
    <source>
        <dbReference type="SAM" id="Phobius"/>
    </source>
</evidence>
<reference evidence="2" key="1">
    <citation type="submission" date="2020-05" db="EMBL/GenBank/DDBJ databases">
        <authorList>
            <person name="Chiriac C."/>
            <person name="Salcher M."/>
            <person name="Ghai R."/>
            <person name="Kavagutti S V."/>
        </authorList>
    </citation>
    <scope>NUCLEOTIDE SEQUENCE</scope>
</reference>
<feature type="transmembrane region" description="Helical" evidence="1">
    <location>
        <begin position="397"/>
        <end position="419"/>
    </location>
</feature>
<evidence type="ECO:0000313" key="2">
    <source>
        <dbReference type="EMBL" id="CAB4745525.1"/>
    </source>
</evidence>
<feature type="transmembrane region" description="Helical" evidence="1">
    <location>
        <begin position="431"/>
        <end position="453"/>
    </location>
</feature>
<dbReference type="PANTHER" id="PTHR36840:SF1">
    <property type="entry name" value="BLL5714 PROTEIN"/>
    <property type="match status" value="1"/>
</dbReference>
<feature type="transmembrane region" description="Helical" evidence="1">
    <location>
        <begin position="193"/>
        <end position="213"/>
    </location>
</feature>
<accession>A0A6J6TFD2</accession>
<name>A0A6J6TFD2_9ZZZZ</name>
<dbReference type="EMBL" id="CAEZYZ010000074">
    <property type="protein sequence ID" value="CAB4745525.1"/>
    <property type="molecule type" value="Genomic_DNA"/>
</dbReference>
<feature type="transmembrane region" description="Helical" evidence="1">
    <location>
        <begin position="334"/>
        <end position="351"/>
    </location>
</feature>